<accession>A0ABT0E5E1</accession>
<evidence type="ECO:0000256" key="4">
    <source>
        <dbReference type="ARBA" id="ARBA00022605"/>
    </source>
</evidence>
<evidence type="ECO:0000256" key="12">
    <source>
        <dbReference type="RuleBase" id="RU003862"/>
    </source>
</evidence>
<dbReference type="InterPro" id="IPR029041">
    <property type="entry name" value="FAD-linked_oxidoreductase-like"/>
</dbReference>
<evidence type="ECO:0000313" key="13">
    <source>
        <dbReference type="EMBL" id="MCK0537040.1"/>
    </source>
</evidence>
<proteinExistence type="inferred from homology"/>
<comment type="similarity">
    <text evidence="3 12">Belongs to the methylenetetrahydrofolate reductase family.</text>
</comment>
<comment type="pathway">
    <text evidence="2 12">One-carbon metabolism; tetrahydrofolate interconversion.</text>
</comment>
<dbReference type="InterPro" id="IPR004620">
    <property type="entry name" value="MTHF_reductase_bac"/>
</dbReference>
<evidence type="ECO:0000256" key="3">
    <source>
        <dbReference type="ARBA" id="ARBA00006743"/>
    </source>
</evidence>
<keyword evidence="14" id="KW-1185">Reference proteome</keyword>
<dbReference type="PANTHER" id="PTHR45754">
    <property type="entry name" value="METHYLENETETRAHYDROFOLATE REDUCTASE"/>
    <property type="match status" value="1"/>
</dbReference>
<evidence type="ECO:0000256" key="10">
    <source>
        <dbReference type="ARBA" id="ARBA00034478"/>
    </source>
</evidence>
<comment type="catalytic activity">
    <reaction evidence="11">
        <text>(6S)-5-methyl-5,6,7,8-tetrahydrofolate + NAD(+) = (6R)-5,10-methylene-5,6,7,8-tetrahydrofolate + NADH + H(+)</text>
        <dbReference type="Rhea" id="RHEA:19821"/>
        <dbReference type="ChEBI" id="CHEBI:15378"/>
        <dbReference type="ChEBI" id="CHEBI:15636"/>
        <dbReference type="ChEBI" id="CHEBI:18608"/>
        <dbReference type="ChEBI" id="CHEBI:57540"/>
        <dbReference type="ChEBI" id="CHEBI:57945"/>
        <dbReference type="EC" id="1.5.1.54"/>
    </reaction>
    <physiologicalReaction direction="right-to-left" evidence="11">
        <dbReference type="Rhea" id="RHEA:19823"/>
    </physiologicalReaction>
</comment>
<sequence>MTAKRISFEFFPPKTSEGLEKLLGVQQQLLARKPAFFSCTYGAGGSTRDNTLNTVAQLREHHADTAPHLSCIGEGREELVKLINGYRDSGVTRIVALRGDLPSGMGYAQGELKYADDLVRLIREVSGDHFTLEVAAYPEMHPQARSFADDIAHFKRKIDAGANAGLTQYFYNADAYGFFMDALQKQGCDAPVYPGIMPILNVANLIRFSNTCGADIPRWLASKLNDLKDDEVAVRAFGTEIVTRLCERLLAMGAPGLHFYTMNQAAPTLKVLDNLGL</sequence>
<evidence type="ECO:0000313" key="14">
    <source>
        <dbReference type="Proteomes" id="UP001165524"/>
    </source>
</evidence>
<dbReference type="GO" id="GO:0004489">
    <property type="term" value="F:methylenetetrahydrofolate reductase [NAD(P)H] activity"/>
    <property type="evidence" value="ECO:0007669"/>
    <property type="project" value="UniProtKB-EC"/>
</dbReference>
<dbReference type="NCBIfam" id="TIGR00676">
    <property type="entry name" value="fadh2"/>
    <property type="match status" value="1"/>
</dbReference>
<dbReference type="InterPro" id="IPR003171">
    <property type="entry name" value="Mehydrof_redctse-like"/>
</dbReference>
<comment type="pathway">
    <text evidence="10">Amino-acid biosynthesis; L-methionine biosynthesis via de novo pathway.</text>
</comment>
<dbReference type="Gene3D" id="3.20.20.220">
    <property type="match status" value="1"/>
</dbReference>
<evidence type="ECO:0000256" key="1">
    <source>
        <dbReference type="ARBA" id="ARBA00001974"/>
    </source>
</evidence>
<dbReference type="Pfam" id="PF02219">
    <property type="entry name" value="MTHFR"/>
    <property type="match status" value="1"/>
</dbReference>
<evidence type="ECO:0000256" key="6">
    <source>
        <dbReference type="ARBA" id="ARBA00022827"/>
    </source>
</evidence>
<keyword evidence="9" id="KW-0486">Methionine biosynthesis</keyword>
<dbReference type="PANTHER" id="PTHR45754:SF3">
    <property type="entry name" value="METHYLENETETRAHYDROFOLATE REDUCTASE (NADPH)"/>
    <property type="match status" value="1"/>
</dbReference>
<evidence type="ECO:0000256" key="11">
    <source>
        <dbReference type="ARBA" id="ARBA00048628"/>
    </source>
</evidence>
<keyword evidence="5 12" id="KW-0285">Flavoprotein</keyword>
<reference evidence="13" key="1">
    <citation type="submission" date="2022-04" db="EMBL/GenBank/DDBJ databases">
        <title>Alcanivorax sp. CY1518 draft genome sequence.</title>
        <authorList>
            <person name="Zhao G."/>
            <person name="An M."/>
        </authorList>
    </citation>
    <scope>NUCLEOTIDE SEQUENCE</scope>
    <source>
        <strain evidence="13">CY1518</strain>
    </source>
</reference>
<dbReference type="SUPFAM" id="SSF51730">
    <property type="entry name" value="FAD-linked oxidoreductase"/>
    <property type="match status" value="1"/>
</dbReference>
<keyword evidence="4" id="KW-0028">Amino-acid biosynthesis</keyword>
<dbReference type="CDD" id="cd00537">
    <property type="entry name" value="MTHFR"/>
    <property type="match status" value="1"/>
</dbReference>
<organism evidence="13 14">
    <name type="scientific">Alcanivorax quisquiliarum</name>
    <dbReference type="NCBI Taxonomy" id="2933565"/>
    <lineage>
        <taxon>Bacteria</taxon>
        <taxon>Pseudomonadati</taxon>
        <taxon>Pseudomonadota</taxon>
        <taxon>Gammaproteobacteria</taxon>
        <taxon>Oceanospirillales</taxon>
        <taxon>Alcanivoracaceae</taxon>
        <taxon>Alcanivorax</taxon>
    </lineage>
</organism>
<keyword evidence="8" id="KW-0520">NAD</keyword>
<keyword evidence="7 12" id="KW-0560">Oxidoreductase</keyword>
<name>A0ABT0E5E1_9GAMM</name>
<evidence type="ECO:0000256" key="2">
    <source>
        <dbReference type="ARBA" id="ARBA00004777"/>
    </source>
</evidence>
<gene>
    <name evidence="13" type="primary">metF</name>
    <name evidence="13" type="ORF">MU846_04890</name>
</gene>
<evidence type="ECO:0000256" key="9">
    <source>
        <dbReference type="ARBA" id="ARBA00023167"/>
    </source>
</evidence>
<evidence type="ECO:0000256" key="5">
    <source>
        <dbReference type="ARBA" id="ARBA00022630"/>
    </source>
</evidence>
<dbReference type="EMBL" id="JALKII010000002">
    <property type="protein sequence ID" value="MCK0537040.1"/>
    <property type="molecule type" value="Genomic_DNA"/>
</dbReference>
<dbReference type="Proteomes" id="UP001165524">
    <property type="component" value="Unassembled WGS sequence"/>
</dbReference>
<dbReference type="EC" id="1.5.1.54" evidence="12"/>
<dbReference type="RefSeq" id="WP_246949198.1">
    <property type="nucleotide sequence ID" value="NZ_JALKII010000002.1"/>
</dbReference>
<keyword evidence="6 12" id="KW-0274">FAD</keyword>
<evidence type="ECO:0000256" key="7">
    <source>
        <dbReference type="ARBA" id="ARBA00023002"/>
    </source>
</evidence>
<protein>
    <recommendedName>
        <fullName evidence="12">Methylenetetrahydrofolate reductase</fullName>
        <ecNumber evidence="12">1.5.1.54</ecNumber>
    </recommendedName>
</protein>
<evidence type="ECO:0000256" key="8">
    <source>
        <dbReference type="ARBA" id="ARBA00023027"/>
    </source>
</evidence>
<comment type="cofactor">
    <cofactor evidence="1 12">
        <name>FAD</name>
        <dbReference type="ChEBI" id="CHEBI:57692"/>
    </cofactor>
</comment>
<comment type="caution">
    <text evidence="13">The sequence shown here is derived from an EMBL/GenBank/DDBJ whole genome shotgun (WGS) entry which is preliminary data.</text>
</comment>